<organism evidence="6 8">
    <name type="scientific">Bursaphelenchus xylophilus</name>
    <name type="common">Pinewood nematode worm</name>
    <name type="synonym">Aphelenchoides xylophilus</name>
    <dbReference type="NCBI Taxonomy" id="6326"/>
    <lineage>
        <taxon>Eukaryota</taxon>
        <taxon>Metazoa</taxon>
        <taxon>Ecdysozoa</taxon>
        <taxon>Nematoda</taxon>
        <taxon>Chromadorea</taxon>
        <taxon>Rhabditida</taxon>
        <taxon>Tylenchina</taxon>
        <taxon>Tylenchomorpha</taxon>
        <taxon>Aphelenchoidea</taxon>
        <taxon>Aphelenchoididae</taxon>
        <taxon>Bursaphelenchus</taxon>
    </lineage>
</organism>
<dbReference type="WBParaSite" id="BXY_1601900.1">
    <property type="protein sequence ID" value="BXY_1601900.1"/>
    <property type="gene ID" value="BXY_1601900"/>
</dbReference>
<dbReference type="SMR" id="A0A1I7SSK2"/>
<evidence type="ECO:0000256" key="2">
    <source>
        <dbReference type="SAM" id="MobiDB-lite"/>
    </source>
</evidence>
<dbReference type="InterPro" id="IPR027749">
    <property type="entry name" value="TTLL12"/>
</dbReference>
<evidence type="ECO:0000313" key="7">
    <source>
        <dbReference type="Proteomes" id="UP000659654"/>
    </source>
</evidence>
<dbReference type="InterPro" id="IPR046341">
    <property type="entry name" value="SET_dom_sf"/>
</dbReference>
<dbReference type="Pfam" id="PF03133">
    <property type="entry name" value="TTL"/>
    <property type="match status" value="1"/>
</dbReference>
<keyword evidence="7" id="KW-1185">Reference proteome</keyword>
<dbReference type="EMBL" id="CAJFDI010000002">
    <property type="protein sequence ID" value="CAD5215543.1"/>
    <property type="molecule type" value="Genomic_DNA"/>
</dbReference>
<dbReference type="Proteomes" id="UP000095284">
    <property type="component" value="Unplaced"/>
</dbReference>
<dbReference type="SUPFAM" id="SSF82199">
    <property type="entry name" value="SET domain"/>
    <property type="match status" value="1"/>
</dbReference>
<dbReference type="PANTHER" id="PTHR46088:SF1">
    <property type="entry name" value="TUBULIN--TYROSINE LIGASE-LIKE PROTEIN 12"/>
    <property type="match status" value="1"/>
</dbReference>
<dbReference type="EMBL" id="CAJFCV020000002">
    <property type="protein sequence ID" value="CAG9097465.1"/>
    <property type="molecule type" value="Genomic_DNA"/>
</dbReference>
<evidence type="ECO:0000313" key="4">
    <source>
        <dbReference type="EMBL" id="CAD5215543.1"/>
    </source>
</evidence>
<feature type="domain" description="Tubulin--tyrosine ligase-like protein 12 SET-like" evidence="3">
    <location>
        <begin position="58"/>
        <end position="111"/>
    </location>
</feature>
<proteinExistence type="inferred from homology"/>
<dbReference type="PANTHER" id="PTHR46088">
    <property type="entry name" value="TUBULIN--TYROSINE LIGASE-LIKE PROTEIN 12"/>
    <property type="match status" value="1"/>
</dbReference>
<feature type="domain" description="Tubulin--tyrosine ligase-like protein 12 SET-like" evidence="3">
    <location>
        <begin position="154"/>
        <end position="265"/>
    </location>
</feature>
<dbReference type="Gene3D" id="3.30.470.20">
    <property type="entry name" value="ATP-grasp fold, B domain"/>
    <property type="match status" value="1"/>
</dbReference>
<evidence type="ECO:0000313" key="5">
    <source>
        <dbReference type="EMBL" id="CAG9097465.1"/>
    </source>
</evidence>
<dbReference type="Pfam" id="PF25556">
    <property type="entry name" value="SET_TTL"/>
    <property type="match status" value="2"/>
</dbReference>
<evidence type="ECO:0000313" key="8">
    <source>
        <dbReference type="WBParaSite" id="BXY_1601900.1"/>
    </source>
</evidence>
<reference evidence="8" key="1">
    <citation type="submission" date="2016-11" db="UniProtKB">
        <authorList>
            <consortium name="WormBaseParasite"/>
        </authorList>
    </citation>
    <scope>IDENTIFICATION</scope>
</reference>
<dbReference type="PROSITE" id="PS51221">
    <property type="entry name" value="TTL"/>
    <property type="match status" value="1"/>
</dbReference>
<protein>
    <submittedName>
        <fullName evidence="4">(pine wood nematode) hypothetical protein</fullName>
    </submittedName>
</protein>
<dbReference type="eggNOG" id="KOG2155">
    <property type="taxonomic scope" value="Eukaryota"/>
</dbReference>
<name>A0A1I7SSK2_BURXY</name>
<evidence type="ECO:0000259" key="3">
    <source>
        <dbReference type="Pfam" id="PF25556"/>
    </source>
</evidence>
<dbReference type="Proteomes" id="UP000659654">
    <property type="component" value="Unassembled WGS sequence"/>
</dbReference>
<evidence type="ECO:0000256" key="1">
    <source>
        <dbReference type="ARBA" id="ARBA00006820"/>
    </source>
</evidence>
<comment type="similarity">
    <text evidence="1">Belongs to the tubulin--tyrosine ligase family.</text>
</comment>
<dbReference type="AlphaFoldDB" id="A0A1I7SSK2"/>
<feature type="compositionally biased region" description="Basic and acidic residues" evidence="2">
    <location>
        <begin position="129"/>
        <end position="150"/>
    </location>
</feature>
<dbReference type="GO" id="GO:0019098">
    <property type="term" value="P:reproductive behavior"/>
    <property type="evidence" value="ECO:0007669"/>
    <property type="project" value="UniProtKB-ARBA"/>
</dbReference>
<dbReference type="InterPro" id="IPR057954">
    <property type="entry name" value="SET_TTL12"/>
</dbReference>
<accession>A0A1I7SSK2</accession>
<feature type="region of interest" description="Disordered" evidence="2">
    <location>
        <begin position="125"/>
        <end position="150"/>
    </location>
</feature>
<reference evidence="5" key="2">
    <citation type="submission" date="2020-08" db="EMBL/GenBank/DDBJ databases">
        <authorList>
            <person name="Kikuchi T."/>
        </authorList>
    </citation>
    <scope>NUCLEOTIDE SEQUENCE</scope>
    <source>
        <strain evidence="4">Ka4C1</strain>
    </source>
</reference>
<dbReference type="InterPro" id="IPR004344">
    <property type="entry name" value="TTL/TTLL_fam"/>
</dbReference>
<sequence>MSEFSLEQFIEVHEPQLRTSAVPEVFWPSLFNKLKYEEFDAGKYFQIIVEENESGENSFSVIALKDIEAESADSIFLIDHCFTFRLNNARGILKQVPGFKERLMESMGITLDEFEDVDSCSDYIGSESGDAHPTARGDENPGTGDEKGTKINEQLEQKIIDAIMEKIWKFAQTYTVRRSKNVLDEGDMPIWYLPDEFGMRIGHSNTPNIRIVPFFYGFNGQAFSIMFPIKDIKDQEEVTRNYVDNAVLKAHPDWYNVLLHPWEPVDLSESEIKKSVKDEKFFTSGRHPDYLPSESQKGNASDPIGIMDTVRILASDTQLIEHLKDVQYEMAEDVKEADVIWMREHFHDFKVLSEQNPKVLINQFPFESNLTVKDLFAALIEADPSYEKSYNEETLEWGPEWFQTTFNLNEELPAFVSYFQKRARKNLDNTWIIKPWNLARGLDTVVTNNLDCVIRMVETGPKLVSKYIEDPVLMKRPDNGNLVKFDLRFIVLVRSLDPLEVFVYNDFWPRLAVNEYDLSDLADNFTHLSVHNYTDKSKVSNITSDEFIESLVELNPQLDWNQVKEQINYVIKEVFKTVTRDRPPKGVAPNLQSRAMYGFDIMLKWKNREHNAVDVVFLEANFMPDCERASQFYPDFADTVFQTLFLGGGSNRVHSI</sequence>
<gene>
    <name evidence="4" type="ORF">BXYJ_LOCUS4082</name>
</gene>
<dbReference type="OrthoDB" id="60477at2759"/>
<dbReference type="Proteomes" id="UP000582659">
    <property type="component" value="Unassembled WGS sequence"/>
</dbReference>
<evidence type="ECO:0000313" key="6">
    <source>
        <dbReference type="Proteomes" id="UP000095284"/>
    </source>
</evidence>
<dbReference type="GO" id="GO:0005737">
    <property type="term" value="C:cytoplasm"/>
    <property type="evidence" value="ECO:0007669"/>
    <property type="project" value="TreeGrafter"/>
</dbReference>